<accession>A0A8B3CQX9</accession>
<name>A0A8B3CQX9_9LEPT</name>
<evidence type="ECO:0000313" key="2">
    <source>
        <dbReference type="Proteomes" id="UP000266669"/>
    </source>
</evidence>
<protein>
    <submittedName>
        <fullName evidence="1">Uncharacterized protein</fullName>
    </submittedName>
</protein>
<dbReference type="AlphaFoldDB" id="A0A8B3CQX9"/>
<evidence type="ECO:0000313" key="1">
    <source>
        <dbReference type="EMBL" id="RHX84892.1"/>
    </source>
</evidence>
<proteinExistence type="predicted"/>
<organism evidence="1 2">
    <name type="scientific">Leptospira stimsonii</name>
    <dbReference type="NCBI Taxonomy" id="2202203"/>
    <lineage>
        <taxon>Bacteria</taxon>
        <taxon>Pseudomonadati</taxon>
        <taxon>Spirochaetota</taxon>
        <taxon>Spirochaetia</taxon>
        <taxon>Leptospirales</taxon>
        <taxon>Leptospiraceae</taxon>
        <taxon>Leptospira</taxon>
    </lineage>
</organism>
<dbReference type="EMBL" id="QHCS01000004">
    <property type="protein sequence ID" value="RHX84892.1"/>
    <property type="molecule type" value="Genomic_DNA"/>
</dbReference>
<dbReference type="Proteomes" id="UP000266669">
    <property type="component" value="Unassembled WGS sequence"/>
</dbReference>
<sequence length="64" mass="7556">MFHRVFARFQNPIFLRSQNPFTSSVKLLNHNSGIKQASFPFPSFCDNLFPKRIKSLIFFLLNYS</sequence>
<comment type="caution">
    <text evidence="1">The sequence shown here is derived from an EMBL/GenBank/DDBJ whole genome shotgun (WGS) entry which is preliminary data.</text>
</comment>
<gene>
    <name evidence="1" type="ORF">DLM78_15780</name>
</gene>
<reference evidence="2" key="1">
    <citation type="submission" date="2018-05" db="EMBL/GenBank/DDBJ databases">
        <title>Leptospira yasudae sp. nov. and Leptospira stimsonii sp. nov., two pathogenic species of the genus Leptospira isolated from environmental sources.</title>
        <authorList>
            <person name="Casanovas-Massana A."/>
            <person name="Hamond C."/>
            <person name="Santos L.A."/>
            <person name="Hacker K.P."/>
            <person name="Balassiano I."/>
            <person name="Medeiros M.A."/>
            <person name="Reis M.G."/>
            <person name="Ko A.I."/>
            <person name="Wunder E.A."/>
        </authorList>
    </citation>
    <scope>NUCLEOTIDE SEQUENCE [LARGE SCALE GENOMIC DNA]</scope>
    <source>
        <strain evidence="2">AMB6-RJ</strain>
    </source>
</reference>